<protein>
    <submittedName>
        <fullName evidence="2">Uncharacterized protein</fullName>
    </submittedName>
</protein>
<reference evidence="2 3" key="1">
    <citation type="submission" date="2023-08" db="EMBL/GenBank/DDBJ databases">
        <title>Black Yeasts Isolated from many extreme environments.</title>
        <authorList>
            <person name="Coleine C."/>
            <person name="Stajich J.E."/>
            <person name="Selbmann L."/>
        </authorList>
    </citation>
    <scope>NUCLEOTIDE SEQUENCE [LARGE SCALE GENOMIC DNA]</scope>
    <source>
        <strain evidence="2 3">CCFEE 5910</strain>
    </source>
</reference>
<keyword evidence="3" id="KW-1185">Reference proteome</keyword>
<feature type="region of interest" description="Disordered" evidence="1">
    <location>
        <begin position="1"/>
        <end position="29"/>
    </location>
</feature>
<sequence>MPQVEQSSAEDPLHGYESQIQQKPLVTTDDPEATLSDTIRLAHNVISGLDAYAKILQKDLVEDLIPSIVTYEIRRLQRLQVVIEMKIDRLMRMRDAMAKQAQANLSHERWIFKNGKWAVKTADQYPCETDVLYIQRARAYLIDCHVLYKINFALCR</sequence>
<evidence type="ECO:0000256" key="1">
    <source>
        <dbReference type="SAM" id="MobiDB-lite"/>
    </source>
</evidence>
<dbReference type="Proteomes" id="UP001309876">
    <property type="component" value="Unassembled WGS sequence"/>
</dbReference>
<name>A0AAN7PS83_9EURO</name>
<dbReference type="EMBL" id="JAVRRJ010000013">
    <property type="protein sequence ID" value="KAK5080567.1"/>
    <property type="molecule type" value="Genomic_DNA"/>
</dbReference>
<evidence type="ECO:0000313" key="3">
    <source>
        <dbReference type="Proteomes" id="UP001309876"/>
    </source>
</evidence>
<dbReference type="AlphaFoldDB" id="A0AAN7PS83"/>
<gene>
    <name evidence="2" type="ORF">LTR05_008510</name>
</gene>
<comment type="caution">
    <text evidence="2">The sequence shown here is derived from an EMBL/GenBank/DDBJ whole genome shotgun (WGS) entry which is preliminary data.</text>
</comment>
<evidence type="ECO:0000313" key="2">
    <source>
        <dbReference type="EMBL" id="KAK5080567.1"/>
    </source>
</evidence>
<proteinExistence type="predicted"/>
<accession>A0AAN7PS83</accession>
<organism evidence="2 3">
    <name type="scientific">Lithohypha guttulata</name>
    <dbReference type="NCBI Taxonomy" id="1690604"/>
    <lineage>
        <taxon>Eukaryota</taxon>
        <taxon>Fungi</taxon>
        <taxon>Dikarya</taxon>
        <taxon>Ascomycota</taxon>
        <taxon>Pezizomycotina</taxon>
        <taxon>Eurotiomycetes</taxon>
        <taxon>Chaetothyriomycetidae</taxon>
        <taxon>Chaetothyriales</taxon>
        <taxon>Trichomeriaceae</taxon>
        <taxon>Lithohypha</taxon>
    </lineage>
</organism>